<dbReference type="Pfam" id="PF14897">
    <property type="entry name" value="EpsG"/>
    <property type="match status" value="1"/>
</dbReference>
<keyword evidence="1" id="KW-0472">Membrane</keyword>
<dbReference type="KEGG" id="fbm:MQE35_15215"/>
<dbReference type="AlphaFoldDB" id="A0A9E6ZXP3"/>
<feature type="transmembrane region" description="Helical" evidence="1">
    <location>
        <begin position="176"/>
        <end position="203"/>
    </location>
</feature>
<keyword evidence="1" id="KW-1133">Transmembrane helix</keyword>
<feature type="transmembrane region" description="Helical" evidence="1">
    <location>
        <begin position="42"/>
        <end position="60"/>
    </location>
</feature>
<keyword evidence="3" id="KW-1185">Reference proteome</keyword>
<feature type="transmembrane region" description="Helical" evidence="1">
    <location>
        <begin position="12"/>
        <end position="30"/>
    </location>
</feature>
<accession>A0A9E6ZXP3</accession>
<evidence type="ECO:0000313" key="2">
    <source>
        <dbReference type="EMBL" id="UOB17077.1"/>
    </source>
</evidence>
<dbReference type="InterPro" id="IPR049458">
    <property type="entry name" value="EpsG-like"/>
</dbReference>
<reference evidence="2" key="1">
    <citation type="submission" date="2022-03" db="EMBL/GenBank/DDBJ databases">
        <title>Description of Abyssus ytuae gen. nov., sp. nov., a novel member of the family Flavobacteriaceae isolated from the sediment of Mariana Trench.</title>
        <authorList>
            <person name="Zhang J."/>
            <person name="Xu X."/>
        </authorList>
    </citation>
    <scope>NUCLEOTIDE SEQUENCE</scope>
    <source>
        <strain evidence="2">MT3330</strain>
    </source>
</reference>
<feature type="transmembrane region" description="Helical" evidence="1">
    <location>
        <begin position="110"/>
        <end position="127"/>
    </location>
</feature>
<feature type="transmembrane region" description="Helical" evidence="1">
    <location>
        <begin position="134"/>
        <end position="156"/>
    </location>
</feature>
<dbReference type="Proteomes" id="UP000831290">
    <property type="component" value="Chromosome"/>
</dbReference>
<feature type="transmembrane region" description="Helical" evidence="1">
    <location>
        <begin position="265"/>
        <end position="281"/>
    </location>
</feature>
<gene>
    <name evidence="2" type="ORF">MQE35_15215</name>
</gene>
<feature type="transmembrane region" description="Helical" evidence="1">
    <location>
        <begin position="345"/>
        <end position="363"/>
    </location>
</feature>
<sequence>MIDFIPLEYYSTIHYHIILLIVLFTLLHALALKGNENIVYNYNRIMALLLLLYLMIYMGLRPVSGKYFVDMATYANVYQRIKAGYHLTDLSDFGFGYFMTFCSYFLSEKGFFMACTLLYVTPLYIASRRFSKNYYFFAFLMFVASFSFWAYGVNGIRNGIATSLLILAFSYHDRKAIMIILMLLSVSFHKSMILPIMAFIITYFVKNTSLYFILWMVAIGLSLLMGSFWESFFANLGFDDDRLAGYLIKTANREKFSSTGFRFDFLIYSALPVIAGYYYVVKRNFTDSFYNKLLQTYLLANSFWIMVIRANFSNRFAYLSWFMMAIIICYPLLHQAMWKKQFSKLGLIILLYFSFTYIMHLIYQFKS</sequence>
<feature type="transmembrane region" description="Helical" evidence="1">
    <location>
        <begin position="316"/>
        <end position="333"/>
    </location>
</feature>
<proteinExistence type="predicted"/>
<evidence type="ECO:0000313" key="3">
    <source>
        <dbReference type="Proteomes" id="UP000831290"/>
    </source>
</evidence>
<keyword evidence="1" id="KW-0812">Transmembrane</keyword>
<protein>
    <submittedName>
        <fullName evidence="2">EpsG family protein</fullName>
    </submittedName>
</protein>
<organism evidence="2 3">
    <name type="scientific">Abyssalbus ytuae</name>
    <dbReference type="NCBI Taxonomy" id="2926907"/>
    <lineage>
        <taxon>Bacteria</taxon>
        <taxon>Pseudomonadati</taxon>
        <taxon>Bacteroidota</taxon>
        <taxon>Flavobacteriia</taxon>
        <taxon>Flavobacteriales</taxon>
        <taxon>Flavobacteriaceae</taxon>
        <taxon>Abyssalbus</taxon>
    </lineage>
</organism>
<feature type="transmembrane region" description="Helical" evidence="1">
    <location>
        <begin position="210"/>
        <end position="229"/>
    </location>
</feature>
<evidence type="ECO:0000256" key="1">
    <source>
        <dbReference type="SAM" id="Phobius"/>
    </source>
</evidence>
<dbReference type="RefSeq" id="WP_255842347.1">
    <property type="nucleotide sequence ID" value="NZ_CP094358.1"/>
</dbReference>
<dbReference type="EMBL" id="CP094358">
    <property type="protein sequence ID" value="UOB17077.1"/>
    <property type="molecule type" value="Genomic_DNA"/>
</dbReference>
<name>A0A9E6ZXP3_9FLAO</name>